<keyword evidence="1" id="KW-0328">Glycosyltransferase</keyword>
<protein>
    <submittedName>
        <fullName evidence="3">ADP-heptose--LPS heptosyltransferase</fullName>
    </submittedName>
</protein>
<proteinExistence type="predicted"/>
<dbReference type="GO" id="GO:0009244">
    <property type="term" value="P:lipopolysaccharide core region biosynthetic process"/>
    <property type="evidence" value="ECO:0007669"/>
    <property type="project" value="TreeGrafter"/>
</dbReference>
<dbReference type="CDD" id="cd03789">
    <property type="entry name" value="GT9_LPS_heptosyltransferase"/>
    <property type="match status" value="1"/>
</dbReference>
<dbReference type="AlphaFoldDB" id="A0A4Q0YTT2"/>
<evidence type="ECO:0000313" key="3">
    <source>
        <dbReference type="EMBL" id="RXJ73524.1"/>
    </source>
</evidence>
<dbReference type="GO" id="GO:0005829">
    <property type="term" value="C:cytosol"/>
    <property type="evidence" value="ECO:0007669"/>
    <property type="project" value="TreeGrafter"/>
</dbReference>
<dbReference type="InterPro" id="IPR051199">
    <property type="entry name" value="LPS_LOS_Heptosyltrfase"/>
</dbReference>
<dbReference type="InterPro" id="IPR002201">
    <property type="entry name" value="Glyco_trans_9"/>
</dbReference>
<keyword evidence="4" id="KW-1185">Reference proteome</keyword>
<evidence type="ECO:0000256" key="2">
    <source>
        <dbReference type="ARBA" id="ARBA00022679"/>
    </source>
</evidence>
<dbReference type="Proteomes" id="UP000290287">
    <property type="component" value="Unassembled WGS sequence"/>
</dbReference>
<reference evidence="3 4" key="1">
    <citation type="submission" date="2017-10" db="EMBL/GenBank/DDBJ databases">
        <title>Nyctiphanis sp. nov., isolated from the stomach of the euphausiid Nyctiphanes simplex (Hansen, 1911) in the Gulf of California.</title>
        <authorList>
            <person name="Gomez-Gil B."/>
            <person name="Aguilar-Mendez M."/>
            <person name="Lopez-Cortes A."/>
            <person name="Gomez-Gutierrez J."/>
            <person name="Roque A."/>
            <person name="Lang E."/>
            <person name="Gonzalez-Castillo A."/>
        </authorList>
    </citation>
    <scope>NUCLEOTIDE SEQUENCE [LARGE SCALE GENOMIC DNA]</scope>
    <source>
        <strain evidence="3 4">CAIM 600</strain>
    </source>
</reference>
<dbReference type="PANTHER" id="PTHR30160">
    <property type="entry name" value="TETRAACYLDISACCHARIDE 4'-KINASE-RELATED"/>
    <property type="match status" value="1"/>
</dbReference>
<comment type="caution">
    <text evidence="3">The sequence shown here is derived from an EMBL/GenBank/DDBJ whole genome shotgun (WGS) entry which is preliminary data.</text>
</comment>
<gene>
    <name evidence="3" type="ORF">CS022_09745</name>
</gene>
<dbReference type="PANTHER" id="PTHR30160:SF15">
    <property type="entry name" value="GLYCOSYLTRANSFERASE HI_0523-RELATED"/>
    <property type="match status" value="1"/>
</dbReference>
<evidence type="ECO:0000313" key="4">
    <source>
        <dbReference type="Proteomes" id="UP000290287"/>
    </source>
</evidence>
<sequence>MKKVLVVRNDKIGDFMLAWPSFAMLKQSLPDTEVTALVPSYTAELATLCPWIDEVIVDCGENADKDQQKTLLSAVKTAGFDASICLFSDAYNAKLMWGARIPFRLAPATKIWQFLYNHRITQRRSRSEKPEYEYNLDLIRAFLTKLGKKIVEPEAPYLTFDPLTLDIQREKLAASLNIDVASPWLFVHAGSGGSANNLSLEQYRELISGIVSQQGMEVVLTAGPGEKEKARELQSLLKADRVNATVYDKNAGLQDFTCSIACASFFIAGSTGPLHIAATVDVPTVGFYPNKRSATPLRWRTINSKGRHVAFAPDADKDKDVASDMSRIKVNEIVGDVLGFMRR</sequence>
<dbReference type="RefSeq" id="WP_129122108.1">
    <property type="nucleotide sequence ID" value="NZ_PEIB01000009.1"/>
</dbReference>
<dbReference type="EMBL" id="PEIB01000009">
    <property type="protein sequence ID" value="RXJ73524.1"/>
    <property type="molecule type" value="Genomic_DNA"/>
</dbReference>
<dbReference type="GO" id="GO:0008713">
    <property type="term" value="F:ADP-heptose-lipopolysaccharide heptosyltransferase activity"/>
    <property type="evidence" value="ECO:0007669"/>
    <property type="project" value="TreeGrafter"/>
</dbReference>
<dbReference type="Pfam" id="PF01075">
    <property type="entry name" value="Glyco_transf_9"/>
    <property type="match status" value="1"/>
</dbReference>
<evidence type="ECO:0000256" key="1">
    <source>
        <dbReference type="ARBA" id="ARBA00022676"/>
    </source>
</evidence>
<dbReference type="Gene3D" id="3.40.50.2000">
    <property type="entry name" value="Glycogen Phosphorylase B"/>
    <property type="match status" value="2"/>
</dbReference>
<dbReference type="SUPFAM" id="SSF53756">
    <property type="entry name" value="UDP-Glycosyltransferase/glycogen phosphorylase"/>
    <property type="match status" value="1"/>
</dbReference>
<name>A0A4Q0YTT2_9GAMM</name>
<dbReference type="OrthoDB" id="9797795at2"/>
<keyword evidence="2 3" id="KW-0808">Transferase</keyword>
<accession>A0A4Q0YTT2</accession>
<organism evidence="3 4">
    <name type="scientific">Veronia nyctiphanis</name>
    <dbReference type="NCBI Taxonomy" id="1278244"/>
    <lineage>
        <taxon>Bacteria</taxon>
        <taxon>Pseudomonadati</taxon>
        <taxon>Pseudomonadota</taxon>
        <taxon>Gammaproteobacteria</taxon>
        <taxon>Vibrionales</taxon>
        <taxon>Vibrionaceae</taxon>
        <taxon>Veronia</taxon>
    </lineage>
</organism>